<dbReference type="PROSITE" id="PS50977">
    <property type="entry name" value="HTH_TETR_2"/>
    <property type="match status" value="1"/>
</dbReference>
<dbReference type="SUPFAM" id="SSF46689">
    <property type="entry name" value="Homeodomain-like"/>
    <property type="match status" value="1"/>
</dbReference>
<dbReference type="InterPro" id="IPR050109">
    <property type="entry name" value="HTH-type_TetR-like_transc_reg"/>
</dbReference>
<comment type="caution">
    <text evidence="4">The sequence shown here is derived from an EMBL/GenBank/DDBJ whole genome shotgun (WGS) entry which is preliminary data.</text>
</comment>
<dbReference type="EMBL" id="JAFIWB010000034">
    <property type="protein sequence ID" value="MBN6104602.1"/>
    <property type="molecule type" value="Genomic_DNA"/>
</dbReference>
<sequence length="223" mass="23525">MSSVKSAAPVAALPSKETRIMDAAFQLFLRHGYRKVGIGDIAAAAQMSRPSLYASFPNKEAIFAAMVLRQRDQCLAESGVRLRPGQDLATRLRHLFDIWVLEPVAAVIDSENATELLAKCGDYAPEALAALYAQFEAQLVATLQPEVQAQAPLSAADLGYILRLATTSLKASADNEADLRRLIGGLIAMTLATVRAGEGEGKAVVATTAAASAASAKRKRGSG</sequence>
<feature type="DNA-binding region" description="H-T-H motif" evidence="2">
    <location>
        <begin position="37"/>
        <end position="56"/>
    </location>
</feature>
<organism evidence="4 5">
    <name type="scientific">Xanthomonas bonasiae</name>
    <dbReference type="NCBI Taxonomy" id="2810351"/>
    <lineage>
        <taxon>Bacteria</taxon>
        <taxon>Pseudomonadati</taxon>
        <taxon>Pseudomonadota</taxon>
        <taxon>Gammaproteobacteria</taxon>
        <taxon>Lysobacterales</taxon>
        <taxon>Lysobacteraceae</taxon>
        <taxon>Xanthomonas</taxon>
    </lineage>
</organism>
<accession>A0ABS3B7L6</accession>
<dbReference type="InterPro" id="IPR001647">
    <property type="entry name" value="HTH_TetR"/>
</dbReference>
<dbReference type="Gene3D" id="1.10.357.10">
    <property type="entry name" value="Tetracycline Repressor, domain 2"/>
    <property type="match status" value="1"/>
</dbReference>
<name>A0ABS3B7L6_9XANT</name>
<evidence type="ECO:0000256" key="2">
    <source>
        <dbReference type="PROSITE-ProRule" id="PRU00335"/>
    </source>
</evidence>
<keyword evidence="5" id="KW-1185">Reference proteome</keyword>
<dbReference type="InterPro" id="IPR009057">
    <property type="entry name" value="Homeodomain-like_sf"/>
</dbReference>
<feature type="domain" description="HTH tetR-type" evidence="3">
    <location>
        <begin position="14"/>
        <end position="74"/>
    </location>
</feature>
<proteinExistence type="predicted"/>
<dbReference type="PRINTS" id="PR00455">
    <property type="entry name" value="HTHTETR"/>
</dbReference>
<protein>
    <submittedName>
        <fullName evidence="4">TetR/AcrR family transcriptional regulator</fullName>
    </submittedName>
</protein>
<dbReference type="Proteomes" id="UP000695802">
    <property type="component" value="Unassembled WGS sequence"/>
</dbReference>
<gene>
    <name evidence="4" type="ORF">JR064_20755</name>
</gene>
<dbReference type="Pfam" id="PF00440">
    <property type="entry name" value="TetR_N"/>
    <property type="match status" value="1"/>
</dbReference>
<evidence type="ECO:0000256" key="1">
    <source>
        <dbReference type="ARBA" id="ARBA00023125"/>
    </source>
</evidence>
<dbReference type="PANTHER" id="PTHR30055:SF146">
    <property type="entry name" value="HTH-TYPE TRANSCRIPTIONAL DUAL REGULATOR CECR"/>
    <property type="match status" value="1"/>
</dbReference>
<dbReference type="PANTHER" id="PTHR30055">
    <property type="entry name" value="HTH-TYPE TRANSCRIPTIONAL REGULATOR RUTR"/>
    <property type="match status" value="1"/>
</dbReference>
<evidence type="ECO:0000259" key="3">
    <source>
        <dbReference type="PROSITE" id="PS50977"/>
    </source>
</evidence>
<evidence type="ECO:0000313" key="5">
    <source>
        <dbReference type="Proteomes" id="UP000695802"/>
    </source>
</evidence>
<reference evidence="4 5" key="1">
    <citation type="submission" date="2021-02" db="EMBL/GenBank/DDBJ databases">
        <title>Taxonomically Unique Crown Gall-Associated Xanthomonas Stains Have Deficiency in Virulence Repertories.</title>
        <authorList>
            <person name="Mafakheri H."/>
            <person name="Taghavi S.M."/>
            <person name="Dimkic I."/>
            <person name="Nemanja K."/>
            <person name="Osdaghi E."/>
        </authorList>
    </citation>
    <scope>NUCLEOTIDE SEQUENCE [LARGE SCALE GENOMIC DNA]</scope>
    <source>
        <strain evidence="4 5">FX4</strain>
    </source>
</reference>
<evidence type="ECO:0000313" key="4">
    <source>
        <dbReference type="EMBL" id="MBN6104602.1"/>
    </source>
</evidence>
<keyword evidence="1 2" id="KW-0238">DNA-binding</keyword>